<gene>
    <name evidence="5" type="ORF">H206_01598</name>
</gene>
<comment type="caution">
    <text evidence="5">The sequence shown here is derived from an EMBL/GenBank/DDBJ whole genome shotgun (WGS) entry which is preliminary data.</text>
</comment>
<dbReference type="InterPro" id="IPR008978">
    <property type="entry name" value="HSP20-like_chaperone"/>
</dbReference>
<dbReference type="Pfam" id="PF00011">
    <property type="entry name" value="HSP20"/>
    <property type="match status" value="1"/>
</dbReference>
<evidence type="ECO:0000256" key="1">
    <source>
        <dbReference type="PROSITE-ProRule" id="PRU00285"/>
    </source>
</evidence>
<dbReference type="AlphaFoldDB" id="A0A444IRF5"/>
<dbReference type="EMBL" id="MTKO01000120">
    <property type="protein sequence ID" value="RWX43469.1"/>
    <property type="molecule type" value="Genomic_DNA"/>
</dbReference>
<dbReference type="InterPro" id="IPR002068">
    <property type="entry name" value="A-crystallin/Hsp20_dom"/>
</dbReference>
<evidence type="ECO:0000256" key="2">
    <source>
        <dbReference type="RuleBase" id="RU003616"/>
    </source>
</evidence>
<comment type="similarity">
    <text evidence="1 2">Belongs to the small heat shock protein (HSP20) family.</text>
</comment>
<accession>A0A444IRF5</accession>
<feature type="domain" description="SHSP" evidence="4">
    <location>
        <begin position="110"/>
        <end position="225"/>
    </location>
</feature>
<dbReference type="PROSITE" id="PS01031">
    <property type="entry name" value="SHSP"/>
    <property type="match status" value="1"/>
</dbReference>
<dbReference type="SUPFAM" id="SSF49764">
    <property type="entry name" value="HSP20-like chaperones"/>
    <property type="match status" value="1"/>
</dbReference>
<keyword evidence="6" id="KW-1185">Reference proteome</keyword>
<dbReference type="Proteomes" id="UP000287853">
    <property type="component" value="Unassembled WGS sequence"/>
</dbReference>
<feature type="region of interest" description="Disordered" evidence="3">
    <location>
        <begin position="45"/>
        <end position="72"/>
    </location>
</feature>
<evidence type="ECO:0000313" key="5">
    <source>
        <dbReference type="EMBL" id="RWX43469.1"/>
    </source>
</evidence>
<reference evidence="5 6" key="1">
    <citation type="submission" date="2017-01" db="EMBL/GenBank/DDBJ databases">
        <title>The cable genome- insights into the physiology and evolution of filamentous bacteria capable of sulfide oxidation via long distance electron transfer.</title>
        <authorList>
            <person name="Schreiber L."/>
            <person name="Bjerg J.T."/>
            <person name="Boggild A."/>
            <person name="Van De Vossenberg J."/>
            <person name="Meysman F."/>
            <person name="Nielsen L.P."/>
            <person name="Schramm A."/>
            <person name="Kjeldsen K.U."/>
        </authorList>
    </citation>
    <scope>NUCLEOTIDE SEQUENCE [LARGE SCALE GENOMIC DNA]</scope>
    <source>
        <strain evidence="5">MCF</strain>
    </source>
</reference>
<name>A0A444IRF5_9BACT</name>
<proteinExistence type="inferred from homology"/>
<dbReference type="PANTHER" id="PTHR11527">
    <property type="entry name" value="HEAT-SHOCK PROTEIN 20 FAMILY MEMBER"/>
    <property type="match status" value="1"/>
</dbReference>
<protein>
    <submittedName>
        <fullName evidence="5">HSP20 family protein</fullName>
    </submittedName>
</protein>
<dbReference type="CDD" id="cd06464">
    <property type="entry name" value="ACD_sHsps-like"/>
    <property type="match status" value="1"/>
</dbReference>
<organism evidence="5 6">
    <name type="scientific">Candidatus Electrothrix aarhusensis</name>
    <dbReference type="NCBI Taxonomy" id="1859131"/>
    <lineage>
        <taxon>Bacteria</taxon>
        <taxon>Pseudomonadati</taxon>
        <taxon>Thermodesulfobacteriota</taxon>
        <taxon>Desulfobulbia</taxon>
        <taxon>Desulfobulbales</taxon>
        <taxon>Desulfobulbaceae</taxon>
        <taxon>Candidatus Electrothrix</taxon>
    </lineage>
</organism>
<dbReference type="Gene3D" id="2.60.40.790">
    <property type="match status" value="1"/>
</dbReference>
<evidence type="ECO:0000313" key="6">
    <source>
        <dbReference type="Proteomes" id="UP000287853"/>
    </source>
</evidence>
<evidence type="ECO:0000256" key="3">
    <source>
        <dbReference type="SAM" id="MobiDB-lite"/>
    </source>
</evidence>
<sequence length="225" mass="25676">MNGRMQTKVLIFTGITALHLILPITPLSYAAGSANSPDVITQELKSTKPSQETEEKSGDKVPIQRNATKKDRENFAGPLRDFHREVNRLFDRTFHDFGFPSFDFDRPFMHSAGRMLKPMTDLAASDKEYTVTVEVPGAEKDDIKIEVANNIMTIRGEKKQKKEEEKKDYYRQERFYGSFQRVLSLPEDADQETIKATFNQGVLTVTMSRKDMPKPAVQEIEIHSS</sequence>
<dbReference type="InterPro" id="IPR031107">
    <property type="entry name" value="Small_HSP"/>
</dbReference>
<evidence type="ECO:0000259" key="4">
    <source>
        <dbReference type="PROSITE" id="PS01031"/>
    </source>
</evidence>